<protein>
    <submittedName>
        <fullName evidence="1">MFS general substrate transporter</fullName>
    </submittedName>
</protein>
<name>A0ACB8T280_9AGAM</name>
<dbReference type="EMBL" id="MU277205">
    <property type="protein sequence ID" value="KAI0062854.1"/>
    <property type="molecule type" value="Genomic_DNA"/>
</dbReference>
<accession>A0ACB8T280</accession>
<comment type="caution">
    <text evidence="1">The sequence shown here is derived from an EMBL/GenBank/DDBJ whole genome shotgun (WGS) entry which is preliminary data.</text>
</comment>
<reference evidence="1" key="2">
    <citation type="journal article" date="2022" name="New Phytol.">
        <title>Evolutionary transition to the ectomycorrhizal habit in the genomes of a hyperdiverse lineage of mushroom-forming fungi.</title>
        <authorList>
            <person name="Looney B."/>
            <person name="Miyauchi S."/>
            <person name="Morin E."/>
            <person name="Drula E."/>
            <person name="Courty P.E."/>
            <person name="Kohler A."/>
            <person name="Kuo A."/>
            <person name="LaButti K."/>
            <person name="Pangilinan J."/>
            <person name="Lipzen A."/>
            <person name="Riley R."/>
            <person name="Andreopoulos W."/>
            <person name="He G."/>
            <person name="Johnson J."/>
            <person name="Nolan M."/>
            <person name="Tritt A."/>
            <person name="Barry K.W."/>
            <person name="Grigoriev I.V."/>
            <person name="Nagy L.G."/>
            <person name="Hibbett D."/>
            <person name="Henrissat B."/>
            <person name="Matheny P.B."/>
            <person name="Labbe J."/>
            <person name="Martin F.M."/>
        </authorList>
    </citation>
    <scope>NUCLEOTIDE SEQUENCE</scope>
    <source>
        <strain evidence="1">HHB10654</strain>
    </source>
</reference>
<organism evidence="1 2">
    <name type="scientific">Artomyces pyxidatus</name>
    <dbReference type="NCBI Taxonomy" id="48021"/>
    <lineage>
        <taxon>Eukaryota</taxon>
        <taxon>Fungi</taxon>
        <taxon>Dikarya</taxon>
        <taxon>Basidiomycota</taxon>
        <taxon>Agaricomycotina</taxon>
        <taxon>Agaricomycetes</taxon>
        <taxon>Russulales</taxon>
        <taxon>Auriscalpiaceae</taxon>
        <taxon>Artomyces</taxon>
    </lineage>
</organism>
<reference evidence="1" key="1">
    <citation type="submission" date="2021-03" db="EMBL/GenBank/DDBJ databases">
        <authorList>
            <consortium name="DOE Joint Genome Institute"/>
            <person name="Ahrendt S."/>
            <person name="Looney B.P."/>
            <person name="Miyauchi S."/>
            <person name="Morin E."/>
            <person name="Drula E."/>
            <person name="Courty P.E."/>
            <person name="Chicoki N."/>
            <person name="Fauchery L."/>
            <person name="Kohler A."/>
            <person name="Kuo A."/>
            <person name="Labutti K."/>
            <person name="Pangilinan J."/>
            <person name="Lipzen A."/>
            <person name="Riley R."/>
            <person name="Andreopoulos W."/>
            <person name="He G."/>
            <person name="Johnson J."/>
            <person name="Barry K.W."/>
            <person name="Grigoriev I.V."/>
            <person name="Nagy L."/>
            <person name="Hibbett D."/>
            <person name="Henrissat B."/>
            <person name="Matheny P.B."/>
            <person name="Labbe J."/>
            <person name="Martin F."/>
        </authorList>
    </citation>
    <scope>NUCLEOTIDE SEQUENCE</scope>
    <source>
        <strain evidence="1">HHB10654</strain>
    </source>
</reference>
<keyword evidence="2" id="KW-1185">Reference proteome</keyword>
<sequence length="466" mass="51040">MAVTQAGITSSELTFSRWLFSFLLVTTLFFTWGFAYGLLDVLNAHFQQVFGISKLQSTLLQLAYFGAYLVFSPFAGIFMRRYGYKKGIHLGLSLYSLGAIFFWPSAKFERYGGFVGCTFVIGCGLSCLEVAANSYITVLGSPQYAAMRLNFSQGFQGVASFAGPLIASSYFFRGKNATTLDTVQWVYLAVAGLGLVLNILFFFCHLPEITEEALTKEIIEAGIVSAPEDIGPFYKQYRCIFGWVAQTSYVGAQVAVAAFVVNYLVDQGVGIDHSKASLMLSFCQLTFTGGRFVGVVILRWVDPALLLSIYGFMCTTFCLAVALAPRLGGVGCLYLLFFFESICYPCIFTLGTKNLGAHTKRGSGLIVMGVGGGAWFPPAQGGLADQSTTRHSYLVPFAGYVAMTIYAVGLVVDQSVKYGFTWRNRDERTLVVKQASNTVPTPLADEDYKKTEDEQKGDTSVDYKEV</sequence>
<evidence type="ECO:0000313" key="2">
    <source>
        <dbReference type="Proteomes" id="UP000814140"/>
    </source>
</evidence>
<evidence type="ECO:0000313" key="1">
    <source>
        <dbReference type="EMBL" id="KAI0062854.1"/>
    </source>
</evidence>
<gene>
    <name evidence="1" type="ORF">BV25DRAFT_1915605</name>
</gene>
<proteinExistence type="predicted"/>
<dbReference type="Proteomes" id="UP000814140">
    <property type="component" value="Unassembled WGS sequence"/>
</dbReference>